<accession>A0AAW1UWK6</accession>
<keyword evidence="4" id="KW-1185">Reference proteome</keyword>
<comment type="caution">
    <text evidence="3">The sequence shown here is derived from an EMBL/GenBank/DDBJ whole genome shotgun (WGS) entry which is preliminary data.</text>
</comment>
<dbReference type="InterPro" id="IPR013766">
    <property type="entry name" value="Thioredoxin_domain"/>
</dbReference>
<reference evidence="3 4" key="1">
    <citation type="submission" date="2023-03" db="EMBL/GenBank/DDBJ databases">
        <title>Genome insight into feeding habits of ladybird beetles.</title>
        <authorList>
            <person name="Li H.-S."/>
            <person name="Huang Y.-H."/>
            <person name="Pang H."/>
        </authorList>
    </citation>
    <scope>NUCLEOTIDE SEQUENCE [LARGE SCALE GENOMIC DNA]</scope>
    <source>
        <strain evidence="3">SYSU_2023b</strain>
        <tissue evidence="3">Whole body</tissue>
    </source>
</reference>
<dbReference type="Gene3D" id="3.40.30.10">
    <property type="entry name" value="Glutaredoxin"/>
    <property type="match status" value="2"/>
</dbReference>
<dbReference type="Pfam" id="PF00085">
    <property type="entry name" value="Thioredoxin"/>
    <property type="match status" value="2"/>
</dbReference>
<evidence type="ECO:0000259" key="2">
    <source>
        <dbReference type="Pfam" id="PF00085"/>
    </source>
</evidence>
<dbReference type="PANTHER" id="PTHR45815">
    <property type="entry name" value="PROTEIN DISULFIDE-ISOMERASE A6"/>
    <property type="match status" value="1"/>
</dbReference>
<protein>
    <recommendedName>
        <fullName evidence="2">Thioredoxin domain-containing protein</fullName>
    </recommendedName>
</protein>
<dbReference type="Proteomes" id="UP001431783">
    <property type="component" value="Unassembled WGS sequence"/>
</dbReference>
<evidence type="ECO:0000313" key="3">
    <source>
        <dbReference type="EMBL" id="KAK9885493.1"/>
    </source>
</evidence>
<evidence type="ECO:0000313" key="4">
    <source>
        <dbReference type="Proteomes" id="UP001431783"/>
    </source>
</evidence>
<dbReference type="CDD" id="cd02961">
    <property type="entry name" value="PDI_a_family"/>
    <property type="match status" value="1"/>
</dbReference>
<feature type="domain" description="Thioredoxin" evidence="2">
    <location>
        <begin position="23"/>
        <end position="118"/>
    </location>
</feature>
<feature type="signal peptide" evidence="1">
    <location>
        <begin position="1"/>
        <end position="17"/>
    </location>
</feature>
<feature type="chain" id="PRO_5043699424" description="Thioredoxin domain-containing protein" evidence="1">
    <location>
        <begin position="18"/>
        <end position="412"/>
    </location>
</feature>
<gene>
    <name evidence="3" type="ORF">WA026_010986</name>
</gene>
<keyword evidence="1" id="KW-0732">Signal</keyword>
<dbReference type="EMBL" id="JARQZJ010000095">
    <property type="protein sequence ID" value="KAK9885493.1"/>
    <property type="molecule type" value="Genomic_DNA"/>
</dbReference>
<organism evidence="3 4">
    <name type="scientific">Henosepilachna vigintioctopunctata</name>
    <dbReference type="NCBI Taxonomy" id="420089"/>
    <lineage>
        <taxon>Eukaryota</taxon>
        <taxon>Metazoa</taxon>
        <taxon>Ecdysozoa</taxon>
        <taxon>Arthropoda</taxon>
        <taxon>Hexapoda</taxon>
        <taxon>Insecta</taxon>
        <taxon>Pterygota</taxon>
        <taxon>Neoptera</taxon>
        <taxon>Endopterygota</taxon>
        <taxon>Coleoptera</taxon>
        <taxon>Polyphaga</taxon>
        <taxon>Cucujiformia</taxon>
        <taxon>Coccinelloidea</taxon>
        <taxon>Coccinellidae</taxon>
        <taxon>Epilachninae</taxon>
        <taxon>Epilachnini</taxon>
        <taxon>Henosepilachna</taxon>
    </lineage>
</organism>
<dbReference type="GO" id="GO:0015035">
    <property type="term" value="F:protein-disulfide reductase activity"/>
    <property type="evidence" value="ECO:0007669"/>
    <property type="project" value="TreeGrafter"/>
</dbReference>
<dbReference type="InterPro" id="IPR036249">
    <property type="entry name" value="Thioredoxin-like_sf"/>
</dbReference>
<evidence type="ECO:0000256" key="1">
    <source>
        <dbReference type="SAM" id="SignalP"/>
    </source>
</evidence>
<dbReference type="SUPFAM" id="SSF52833">
    <property type="entry name" value="Thioredoxin-like"/>
    <property type="match status" value="2"/>
</dbReference>
<dbReference type="PANTHER" id="PTHR45815:SF3">
    <property type="entry name" value="PROTEIN DISULFIDE-ISOMERASE A6"/>
    <property type="match status" value="1"/>
</dbReference>
<name>A0AAW1UWK6_9CUCU</name>
<dbReference type="GO" id="GO:0005788">
    <property type="term" value="C:endoplasmic reticulum lumen"/>
    <property type="evidence" value="ECO:0007669"/>
    <property type="project" value="TreeGrafter"/>
</dbReference>
<dbReference type="AlphaFoldDB" id="A0AAW1UWK6"/>
<sequence length="412" mass="48336">MWKFMFLFFAQCSCLYRESELILKVTANNYEDYVESESKPVVLHAYAPLSQQSIDASKQFMAIADELKGLMKFACLQMDKERDLARELGILKPNSFYIVNHGQLHQFSGPLSAKRIVSVAMNQVLSNLDAPEEIGFQYFFRNVKQLNEENFEENIQQDTKPWMVLFYSPKISESKQMIPLWYDAAQLLKEEVNFGSVDCTNNIVLAKEYDVGGYPTGILLIKEAIYYLHFNVHLTPEFIVEWIKVKMDEYKEDNKINELTNNYIYEKCIEKQLCVITFVPHILECAANCRNTILQTITDISQKYLDYKWGWLWSELGSQGELERVLGIENYNIPRTVVINSKKRMYFSLRGSNSQKDVEEFLQDILRGRVNSWEMEKYVQIFDSPEWDGKNGEERKNNLDFFDFDVKMKDEL</sequence>
<feature type="domain" description="Thioredoxin" evidence="2">
    <location>
        <begin position="143"/>
        <end position="223"/>
    </location>
</feature>
<dbReference type="GO" id="GO:0034976">
    <property type="term" value="P:response to endoplasmic reticulum stress"/>
    <property type="evidence" value="ECO:0007669"/>
    <property type="project" value="TreeGrafter"/>
</dbReference>
<proteinExistence type="predicted"/>